<dbReference type="RefSeq" id="WP_141147428.1">
    <property type="nucleotide sequence ID" value="NZ_VHLG01000001.1"/>
</dbReference>
<evidence type="ECO:0000256" key="10">
    <source>
        <dbReference type="RuleBase" id="RU003835"/>
    </source>
</evidence>
<keyword evidence="5 9" id="KW-0547">Nucleotide-binding</keyword>
<dbReference type="GO" id="GO:0006083">
    <property type="term" value="P:acetate metabolic process"/>
    <property type="evidence" value="ECO:0007669"/>
    <property type="project" value="TreeGrafter"/>
</dbReference>
<evidence type="ECO:0000313" key="11">
    <source>
        <dbReference type="EMBL" id="TPW33489.1"/>
    </source>
</evidence>
<gene>
    <name evidence="9" type="primary">ackA</name>
    <name evidence="11" type="ORF">FJU08_02715</name>
</gene>
<keyword evidence="12" id="KW-1185">Reference proteome</keyword>
<accession>A0A506UJJ2</accession>
<comment type="catalytic activity">
    <reaction evidence="9">
        <text>acetate + ATP = acetyl phosphate + ADP</text>
        <dbReference type="Rhea" id="RHEA:11352"/>
        <dbReference type="ChEBI" id="CHEBI:22191"/>
        <dbReference type="ChEBI" id="CHEBI:30089"/>
        <dbReference type="ChEBI" id="CHEBI:30616"/>
        <dbReference type="ChEBI" id="CHEBI:456216"/>
        <dbReference type="EC" id="2.7.2.1"/>
    </reaction>
</comment>
<dbReference type="GO" id="GO:0005524">
    <property type="term" value="F:ATP binding"/>
    <property type="evidence" value="ECO:0007669"/>
    <property type="project" value="UniProtKB-KW"/>
</dbReference>
<dbReference type="GO" id="GO:0008776">
    <property type="term" value="F:acetate kinase activity"/>
    <property type="evidence" value="ECO:0007669"/>
    <property type="project" value="UniProtKB-UniRule"/>
</dbReference>
<dbReference type="Pfam" id="PF00871">
    <property type="entry name" value="Acetate_kinase"/>
    <property type="match status" value="1"/>
</dbReference>
<comment type="caution">
    <text evidence="11">The sequence shown here is derived from an EMBL/GenBank/DDBJ whole genome shotgun (WGS) entry which is preliminary data.</text>
</comment>
<dbReference type="GO" id="GO:0005829">
    <property type="term" value="C:cytosol"/>
    <property type="evidence" value="ECO:0007669"/>
    <property type="project" value="TreeGrafter"/>
</dbReference>
<name>A0A506UJJ2_9HYPH</name>
<dbReference type="EC" id="2.7.2.1" evidence="9"/>
<evidence type="ECO:0000256" key="1">
    <source>
        <dbReference type="ARBA" id="ARBA00008748"/>
    </source>
</evidence>
<dbReference type="PROSITE" id="PS01076">
    <property type="entry name" value="ACETATE_KINASE_2"/>
    <property type="match status" value="1"/>
</dbReference>
<dbReference type="GO" id="GO:0006085">
    <property type="term" value="P:acetyl-CoA biosynthetic process"/>
    <property type="evidence" value="ECO:0007669"/>
    <property type="project" value="UniProtKB-UniRule"/>
</dbReference>
<comment type="similarity">
    <text evidence="1 9 10">Belongs to the acetokinase family.</text>
</comment>
<feature type="binding site" evidence="9">
    <location>
        <begin position="328"/>
        <end position="332"/>
    </location>
    <ligand>
        <name>ATP</name>
        <dbReference type="ChEBI" id="CHEBI:30616"/>
    </ligand>
</feature>
<keyword evidence="6 9" id="KW-0418">Kinase</keyword>
<evidence type="ECO:0000313" key="12">
    <source>
        <dbReference type="Proteomes" id="UP000318801"/>
    </source>
</evidence>
<sequence length="403" mass="44309">MNGTILALNAGSSSLKFRLYKVLPGDQFELVLRGQFDGVNENPHLAVKEASGKVICNFDLQIGEHMQEDMLERIFEVIKPYIANAPLLGVGHRVLHGGGRFAEPVLLDDEIVSYLEELIPMGPLHQPANLASVKLFRRIRPDLPQIACFDTAFHVNIDERAARYPIPLEYEAKGYRRFGFHGLSYTYIAERLREISEYLVRKRTVVAHLGSGSSMCAMRDGKAIDTTMGLTPLGGLMMGTRSGTVDPGLVLTLMEKENLSPADIKHMLYYKSGLLGVSGISGDLRVLMESDHPNAKKAIDLFVFRACRELSIMVATMGGIESLVFSAGIGENSAPIRKMICDRIGWLGVQIDDEANNANAEIISSPESRVEIRVIPTDEEIILAKQTARIVSELDAAKQSAVA</sequence>
<dbReference type="NCBIfam" id="TIGR00016">
    <property type="entry name" value="ackA"/>
    <property type="match status" value="1"/>
</dbReference>
<comment type="subunit">
    <text evidence="9">Homodimer.</text>
</comment>
<feature type="site" description="Transition state stabilizer" evidence="9">
    <location>
        <position position="241"/>
    </location>
</feature>
<dbReference type="UniPathway" id="UPA00340">
    <property type="reaction ID" value="UER00458"/>
</dbReference>
<dbReference type="Proteomes" id="UP000318801">
    <property type="component" value="Unassembled WGS sequence"/>
</dbReference>
<evidence type="ECO:0000256" key="4">
    <source>
        <dbReference type="ARBA" id="ARBA00022723"/>
    </source>
</evidence>
<dbReference type="PANTHER" id="PTHR21060:SF21">
    <property type="entry name" value="ACETATE KINASE"/>
    <property type="match status" value="1"/>
</dbReference>
<evidence type="ECO:0000256" key="7">
    <source>
        <dbReference type="ARBA" id="ARBA00022840"/>
    </source>
</evidence>
<evidence type="ECO:0000256" key="9">
    <source>
        <dbReference type="HAMAP-Rule" id="MF_00020"/>
    </source>
</evidence>
<dbReference type="InterPro" id="IPR023865">
    <property type="entry name" value="Aliphatic_acid_kinase_CS"/>
</dbReference>
<comment type="pathway">
    <text evidence="9">Metabolic intermediate biosynthesis; acetyl-CoA biosynthesis; acetyl-CoA from acetate: step 1/2.</text>
</comment>
<dbReference type="Gene3D" id="3.30.420.40">
    <property type="match status" value="2"/>
</dbReference>
<dbReference type="SUPFAM" id="SSF53067">
    <property type="entry name" value="Actin-like ATPase domain"/>
    <property type="match status" value="2"/>
</dbReference>
<dbReference type="GO" id="GO:0000287">
    <property type="term" value="F:magnesium ion binding"/>
    <property type="evidence" value="ECO:0007669"/>
    <property type="project" value="UniProtKB-UniRule"/>
</dbReference>
<comment type="function">
    <text evidence="9">Catalyzes the formation of acetyl phosphate from acetate and ATP. Can also catalyze the reverse reaction.</text>
</comment>
<feature type="binding site" evidence="9">
    <location>
        <position position="16"/>
    </location>
    <ligand>
        <name>ATP</name>
        <dbReference type="ChEBI" id="CHEBI:30616"/>
    </ligand>
</feature>
<proteinExistence type="inferred from homology"/>
<evidence type="ECO:0000256" key="3">
    <source>
        <dbReference type="ARBA" id="ARBA00022679"/>
    </source>
</evidence>
<keyword evidence="8 9" id="KW-0460">Magnesium</keyword>
<dbReference type="InterPro" id="IPR000890">
    <property type="entry name" value="Aliphatic_acid_kin_short-chain"/>
</dbReference>
<dbReference type="HAMAP" id="MF_00020">
    <property type="entry name" value="Acetate_kinase"/>
    <property type="match status" value="1"/>
</dbReference>
<organism evidence="11 12">
    <name type="scientific">Martelella alba</name>
    <dbReference type="NCBI Taxonomy" id="2590451"/>
    <lineage>
        <taxon>Bacteria</taxon>
        <taxon>Pseudomonadati</taxon>
        <taxon>Pseudomonadota</taxon>
        <taxon>Alphaproteobacteria</taxon>
        <taxon>Hyphomicrobiales</taxon>
        <taxon>Aurantimonadaceae</taxon>
        <taxon>Martelella</taxon>
    </lineage>
</organism>
<evidence type="ECO:0000256" key="2">
    <source>
        <dbReference type="ARBA" id="ARBA00022490"/>
    </source>
</evidence>
<comment type="cofactor">
    <cofactor evidence="9">
        <name>Mg(2+)</name>
        <dbReference type="ChEBI" id="CHEBI:18420"/>
    </cofactor>
    <cofactor evidence="9">
        <name>Mn(2+)</name>
        <dbReference type="ChEBI" id="CHEBI:29035"/>
    </cofactor>
    <text evidence="9">Mg(2+). Can also accept Mn(2+).</text>
</comment>
<keyword evidence="2 9" id="KW-0963">Cytoplasm</keyword>
<feature type="binding site" evidence="9">
    <location>
        <begin position="283"/>
        <end position="285"/>
    </location>
    <ligand>
        <name>ATP</name>
        <dbReference type="ChEBI" id="CHEBI:30616"/>
    </ligand>
</feature>
<dbReference type="InterPro" id="IPR043129">
    <property type="entry name" value="ATPase_NBD"/>
</dbReference>
<protein>
    <recommendedName>
        <fullName evidence="9">Acetate kinase</fullName>
        <ecNumber evidence="9">2.7.2.1</ecNumber>
    </recommendedName>
    <alternativeName>
        <fullName evidence="9">Acetokinase</fullName>
    </alternativeName>
</protein>
<dbReference type="PANTHER" id="PTHR21060">
    <property type="entry name" value="ACETATE KINASE"/>
    <property type="match status" value="1"/>
</dbReference>
<dbReference type="AlphaFoldDB" id="A0A506UJJ2"/>
<dbReference type="InterPro" id="IPR004372">
    <property type="entry name" value="Ac/propionate_kinase"/>
</dbReference>
<dbReference type="EMBL" id="VHLG01000001">
    <property type="protein sequence ID" value="TPW33489.1"/>
    <property type="molecule type" value="Genomic_DNA"/>
</dbReference>
<feature type="binding site" evidence="9">
    <location>
        <position position="9"/>
    </location>
    <ligand>
        <name>Mg(2+)</name>
        <dbReference type="ChEBI" id="CHEBI:18420"/>
    </ligand>
</feature>
<feature type="binding site" evidence="9">
    <location>
        <begin position="208"/>
        <end position="212"/>
    </location>
    <ligand>
        <name>ATP</name>
        <dbReference type="ChEBI" id="CHEBI:30616"/>
    </ligand>
</feature>
<dbReference type="PROSITE" id="PS01075">
    <property type="entry name" value="ACETATE_KINASE_1"/>
    <property type="match status" value="1"/>
</dbReference>
<reference evidence="11 12" key="1">
    <citation type="submission" date="2019-06" db="EMBL/GenBank/DDBJ databases">
        <authorList>
            <person name="Li M."/>
        </authorList>
    </citation>
    <scope>NUCLEOTIDE SEQUENCE [LARGE SCALE GENOMIC DNA]</scope>
    <source>
        <strain evidence="11 12">BGMRC2036</strain>
    </source>
</reference>
<feature type="site" description="Transition state stabilizer" evidence="9">
    <location>
        <position position="181"/>
    </location>
</feature>
<dbReference type="PIRSF" id="PIRSF000722">
    <property type="entry name" value="Acetate_prop_kin"/>
    <property type="match status" value="1"/>
</dbReference>
<comment type="subcellular location">
    <subcellularLocation>
        <location evidence="9">Cytoplasm</location>
    </subcellularLocation>
</comment>
<evidence type="ECO:0000256" key="8">
    <source>
        <dbReference type="ARBA" id="ARBA00022842"/>
    </source>
</evidence>
<dbReference type="PRINTS" id="PR00471">
    <property type="entry name" value="ACETATEKNASE"/>
</dbReference>
<keyword evidence="3 9" id="KW-0808">Transferase</keyword>
<feature type="binding site" evidence="9">
    <location>
        <position position="93"/>
    </location>
    <ligand>
        <name>substrate</name>
    </ligand>
</feature>
<keyword evidence="4 9" id="KW-0479">Metal-binding</keyword>
<dbReference type="OrthoDB" id="9802453at2"/>
<keyword evidence="7 9" id="KW-0067">ATP-binding</keyword>
<evidence type="ECO:0000256" key="5">
    <source>
        <dbReference type="ARBA" id="ARBA00022741"/>
    </source>
</evidence>
<feature type="active site" description="Proton donor/acceptor" evidence="9">
    <location>
        <position position="150"/>
    </location>
</feature>
<evidence type="ECO:0000256" key="6">
    <source>
        <dbReference type="ARBA" id="ARBA00022777"/>
    </source>
</evidence>
<feature type="binding site" evidence="9">
    <location>
        <position position="379"/>
    </location>
    <ligand>
        <name>Mg(2+)</name>
        <dbReference type="ChEBI" id="CHEBI:18420"/>
    </ligand>
</feature>